<evidence type="ECO:0000313" key="2">
    <source>
        <dbReference type="EMBL" id="SUJ01766.1"/>
    </source>
</evidence>
<dbReference type="RefSeq" id="WP_115360600.1">
    <property type="nucleotide sequence ID" value="NZ_CP038012.1"/>
</dbReference>
<reference evidence="2 3" key="1">
    <citation type="submission" date="2018-06" db="EMBL/GenBank/DDBJ databases">
        <authorList>
            <consortium name="Pathogen Informatics"/>
            <person name="Doyle S."/>
        </authorList>
    </citation>
    <scope>NUCLEOTIDE SEQUENCE [LARGE SCALE GENOMIC DNA]</scope>
    <source>
        <strain evidence="3">ATCC 11859 / DSM 33 / NCIB 8841 / NCTC 4822</strain>
    </source>
</reference>
<dbReference type="InterPro" id="IPR013653">
    <property type="entry name" value="GCN5-like_dom"/>
</dbReference>
<dbReference type="GO" id="GO:0016747">
    <property type="term" value="F:acyltransferase activity, transferring groups other than amino-acyl groups"/>
    <property type="evidence" value="ECO:0007669"/>
    <property type="project" value="InterPro"/>
</dbReference>
<dbReference type="Gene3D" id="3.40.630.30">
    <property type="match status" value="1"/>
</dbReference>
<organism evidence="2 3">
    <name type="scientific">Sporosarcina pasteurii</name>
    <name type="common">Bacillus pasteurii</name>
    <dbReference type="NCBI Taxonomy" id="1474"/>
    <lineage>
        <taxon>Bacteria</taxon>
        <taxon>Bacillati</taxon>
        <taxon>Bacillota</taxon>
        <taxon>Bacilli</taxon>
        <taxon>Bacillales</taxon>
        <taxon>Caryophanaceae</taxon>
        <taxon>Sporosarcina</taxon>
    </lineage>
</organism>
<dbReference type="AlphaFoldDB" id="A0A380BKA3"/>
<proteinExistence type="predicted"/>
<dbReference type="SUPFAM" id="SSF55729">
    <property type="entry name" value="Acyl-CoA N-acyltransferases (Nat)"/>
    <property type="match status" value="1"/>
</dbReference>
<gene>
    <name evidence="2" type="ORF">NCTC4822_01206</name>
</gene>
<dbReference type="PROSITE" id="PS51186">
    <property type="entry name" value="GNAT"/>
    <property type="match status" value="1"/>
</dbReference>
<name>A0A380BKA3_SPOPA</name>
<dbReference type="InterPro" id="IPR000182">
    <property type="entry name" value="GNAT_dom"/>
</dbReference>
<dbReference type="InterPro" id="IPR016181">
    <property type="entry name" value="Acyl_CoA_acyltransferase"/>
</dbReference>
<evidence type="ECO:0000313" key="3">
    <source>
        <dbReference type="Proteomes" id="UP000254519"/>
    </source>
</evidence>
<dbReference type="OrthoDB" id="5292888at2"/>
<evidence type="ECO:0000259" key="1">
    <source>
        <dbReference type="PROSITE" id="PS51186"/>
    </source>
</evidence>
<sequence length="170" mass="19275">MFIRKATVEDVKGIAKVHVDSWRTTYQGIVPDSYLSSLAYKEREKIWVRGIKENTIYIVEDESDQLVGFATGGKERTGKYKDYLGELYAIYLLEATQGKGLGRKLFNRVVKDLQGKNLNSMLIWALADNPACHFYEKLGGKKVDTAEIEIAGKKLKEVAYGWDCLSNIEK</sequence>
<protein>
    <submittedName>
        <fullName evidence="2">Mycothiol synthase</fullName>
    </submittedName>
</protein>
<dbReference type="EMBL" id="UGYZ01000002">
    <property type="protein sequence ID" value="SUJ01766.1"/>
    <property type="molecule type" value="Genomic_DNA"/>
</dbReference>
<dbReference type="Proteomes" id="UP000254519">
    <property type="component" value="Unassembled WGS sequence"/>
</dbReference>
<keyword evidence="3" id="KW-1185">Reference proteome</keyword>
<feature type="domain" description="N-acetyltransferase" evidence="1">
    <location>
        <begin position="1"/>
        <end position="156"/>
    </location>
</feature>
<dbReference type="Pfam" id="PF08445">
    <property type="entry name" value="FR47"/>
    <property type="match status" value="1"/>
</dbReference>
<accession>A0A380BKA3</accession>
<dbReference type="CDD" id="cd04301">
    <property type="entry name" value="NAT_SF"/>
    <property type="match status" value="1"/>
</dbReference>